<dbReference type="InterPro" id="IPR000683">
    <property type="entry name" value="Gfo/Idh/MocA-like_OxRdtase_N"/>
</dbReference>
<feature type="domain" description="Gfo/Idh/MocA-like oxidoreductase N-terminal" evidence="1">
    <location>
        <begin position="7"/>
        <end position="116"/>
    </location>
</feature>
<dbReference type="Gene3D" id="3.40.50.720">
    <property type="entry name" value="NAD(P)-binding Rossmann-like Domain"/>
    <property type="match status" value="1"/>
</dbReference>
<dbReference type="Pfam" id="PF22725">
    <property type="entry name" value="GFO_IDH_MocA_C3"/>
    <property type="match status" value="1"/>
</dbReference>
<dbReference type="EMBL" id="JXYS01000075">
    <property type="protein sequence ID" value="KJF16750.1"/>
    <property type="molecule type" value="Genomic_DNA"/>
</dbReference>
<dbReference type="EC" id="1.-.-.-" evidence="3"/>
<protein>
    <submittedName>
        <fullName evidence="3">Putative 4,5-dihydroxyphthalate dehydrogenase</fullName>
        <ecNumber evidence="3">1.-.-.-</ecNumber>
    </submittedName>
</protein>
<dbReference type="InterPro" id="IPR036291">
    <property type="entry name" value="NAD(P)-bd_dom_sf"/>
</dbReference>
<evidence type="ECO:0000313" key="4">
    <source>
        <dbReference type="Proteomes" id="UP000032360"/>
    </source>
</evidence>
<organism evidence="3 4">
    <name type="scientific">Acidithrix ferrooxidans</name>
    <dbReference type="NCBI Taxonomy" id="1280514"/>
    <lineage>
        <taxon>Bacteria</taxon>
        <taxon>Bacillati</taxon>
        <taxon>Actinomycetota</taxon>
        <taxon>Acidimicrobiia</taxon>
        <taxon>Acidimicrobiales</taxon>
        <taxon>Acidimicrobiaceae</taxon>
        <taxon>Acidithrix</taxon>
    </lineage>
</organism>
<dbReference type="Gene3D" id="3.30.360.10">
    <property type="entry name" value="Dihydrodipicolinate Reductase, domain 2"/>
    <property type="match status" value="1"/>
</dbReference>
<dbReference type="STRING" id="1280514.AXFE_24150"/>
<keyword evidence="3" id="KW-0560">Oxidoreductase</keyword>
<gene>
    <name evidence="3" type="primary">pht4</name>
    <name evidence="3" type="ORF">AXFE_24150</name>
</gene>
<evidence type="ECO:0000259" key="1">
    <source>
        <dbReference type="Pfam" id="PF01408"/>
    </source>
</evidence>
<dbReference type="Proteomes" id="UP000032360">
    <property type="component" value="Unassembled WGS sequence"/>
</dbReference>
<dbReference type="SUPFAM" id="SSF51735">
    <property type="entry name" value="NAD(P)-binding Rossmann-fold domains"/>
    <property type="match status" value="1"/>
</dbReference>
<dbReference type="OrthoDB" id="256869at2"/>
<feature type="domain" description="GFO/IDH/MocA-like oxidoreductase" evidence="2">
    <location>
        <begin position="135"/>
        <end position="256"/>
    </location>
</feature>
<dbReference type="InterPro" id="IPR055170">
    <property type="entry name" value="GFO_IDH_MocA-like_dom"/>
</dbReference>
<dbReference type="PANTHER" id="PTHR43249">
    <property type="entry name" value="UDP-N-ACETYL-2-AMINO-2-DEOXY-D-GLUCURONATE OXIDASE"/>
    <property type="match status" value="1"/>
</dbReference>
<dbReference type="GO" id="GO:0016491">
    <property type="term" value="F:oxidoreductase activity"/>
    <property type="evidence" value="ECO:0007669"/>
    <property type="project" value="UniProtKB-KW"/>
</dbReference>
<sequence length="333" mass="36158">MASVSKRFGLIGAGLIGKKRSGALAELGFEMAGVFDIDESRASTLAHSFGSVAKSTIQELISSVGKDGVIVVATPHCELTKAAMAVVESNVNLLLEKPGAMSLEDVTSLIDFIAHSGSDSKIAVGFNHRFHPGILAMREAIFSRRYGQVKFIRAVYGHGGRLGYEREWRFDPAISGGGELLDQGSHLIDLVRFLTGEDLLYKFSSISNIFWGGKVEDNAILNLAGSNSGFEALLHASWTEWKNKFLLEVFCESAKVEVSGLGGSYGAETFRIYDMGEKLGPPQISSVEFKPDDLSWKREIVDFIGAIEGNESIGATVFDSRAVFEIVQRSYEA</sequence>
<reference evidence="3 4" key="1">
    <citation type="submission" date="2015-01" db="EMBL/GenBank/DDBJ databases">
        <title>Draft genome of the acidophilic iron oxidizer Acidithrix ferrooxidans strain Py-F3.</title>
        <authorList>
            <person name="Poehlein A."/>
            <person name="Eisen S."/>
            <person name="Schloemann M."/>
            <person name="Johnson B.D."/>
            <person name="Daniel R."/>
            <person name="Muehling M."/>
        </authorList>
    </citation>
    <scope>NUCLEOTIDE SEQUENCE [LARGE SCALE GENOMIC DNA]</scope>
    <source>
        <strain evidence="3 4">Py-F3</strain>
    </source>
</reference>
<dbReference type="AlphaFoldDB" id="A0A0D8HFK6"/>
<comment type="caution">
    <text evidence="3">The sequence shown here is derived from an EMBL/GenBank/DDBJ whole genome shotgun (WGS) entry which is preliminary data.</text>
</comment>
<proteinExistence type="predicted"/>
<dbReference type="InterPro" id="IPR052515">
    <property type="entry name" value="Gfo/Idh/MocA_Oxidoreductase"/>
</dbReference>
<dbReference type="Pfam" id="PF01408">
    <property type="entry name" value="GFO_IDH_MocA"/>
    <property type="match status" value="1"/>
</dbReference>
<name>A0A0D8HFK6_9ACTN</name>
<dbReference type="SUPFAM" id="SSF55347">
    <property type="entry name" value="Glyceraldehyde-3-phosphate dehydrogenase-like, C-terminal domain"/>
    <property type="match status" value="1"/>
</dbReference>
<keyword evidence="4" id="KW-1185">Reference proteome</keyword>
<evidence type="ECO:0000313" key="3">
    <source>
        <dbReference type="EMBL" id="KJF16750.1"/>
    </source>
</evidence>
<dbReference type="GO" id="GO:0000166">
    <property type="term" value="F:nucleotide binding"/>
    <property type="evidence" value="ECO:0007669"/>
    <property type="project" value="InterPro"/>
</dbReference>
<evidence type="ECO:0000259" key="2">
    <source>
        <dbReference type="Pfam" id="PF22725"/>
    </source>
</evidence>
<dbReference type="PANTHER" id="PTHR43249:SF1">
    <property type="entry name" value="D-GLUCOSIDE 3-DEHYDROGENASE"/>
    <property type="match status" value="1"/>
</dbReference>
<dbReference type="RefSeq" id="WP_052606074.1">
    <property type="nucleotide sequence ID" value="NZ_JXYS01000075.1"/>
</dbReference>
<accession>A0A0D8HFK6</accession>